<reference evidence="6 7" key="1">
    <citation type="journal article" date="2019" name="Emerg. Microbes Infect.">
        <title>Comprehensive subspecies identification of 175 nontuberculous mycobacteria species based on 7547 genomic profiles.</title>
        <authorList>
            <person name="Matsumoto Y."/>
            <person name="Kinjo T."/>
            <person name="Motooka D."/>
            <person name="Nabeya D."/>
            <person name="Jung N."/>
            <person name="Uechi K."/>
            <person name="Horii T."/>
            <person name="Iida T."/>
            <person name="Fujita J."/>
            <person name="Nakamura S."/>
        </authorList>
    </citation>
    <scope>NUCLEOTIDE SEQUENCE [LARGE SCALE GENOMIC DNA]</scope>
    <source>
        <strain evidence="6 7">JCM 13323</strain>
    </source>
</reference>
<dbReference type="GO" id="GO:0003700">
    <property type="term" value="F:DNA-binding transcription factor activity"/>
    <property type="evidence" value="ECO:0007669"/>
    <property type="project" value="InterPro"/>
</dbReference>
<dbReference type="SMART" id="SM00342">
    <property type="entry name" value="HTH_ARAC"/>
    <property type="match status" value="1"/>
</dbReference>
<keyword evidence="7" id="KW-1185">Reference proteome</keyword>
<dbReference type="GO" id="GO:0043565">
    <property type="term" value="F:sequence-specific DNA binding"/>
    <property type="evidence" value="ECO:0007669"/>
    <property type="project" value="InterPro"/>
</dbReference>
<evidence type="ECO:0000256" key="1">
    <source>
        <dbReference type="ARBA" id="ARBA00023015"/>
    </source>
</evidence>
<sequence>MLEGMTQVRPARHLMRAKDLVDARYAEPITVDDLAAAAGLSRAHFSRTFTATFGESPRAYLQTRRLERAASLLRHTDRLVAEICMMVGLTSVGSFTTSFARAYGCPPAAYRAAMPPAAVHARIPSCILGRDTRPRAVSRVRDSTSGEDGAIEPPVASGP</sequence>
<dbReference type="Pfam" id="PF12833">
    <property type="entry name" value="HTH_18"/>
    <property type="match status" value="1"/>
</dbReference>
<evidence type="ECO:0000313" key="6">
    <source>
        <dbReference type="EMBL" id="BBX69581.1"/>
    </source>
</evidence>
<evidence type="ECO:0000259" key="5">
    <source>
        <dbReference type="PROSITE" id="PS01124"/>
    </source>
</evidence>
<keyword evidence="3" id="KW-0804">Transcription</keyword>
<dbReference type="PANTHER" id="PTHR46796">
    <property type="entry name" value="HTH-TYPE TRANSCRIPTIONAL ACTIVATOR RHAS-RELATED"/>
    <property type="match status" value="1"/>
</dbReference>
<dbReference type="InterPro" id="IPR018060">
    <property type="entry name" value="HTH_AraC"/>
</dbReference>
<name>A0A7I7MBB9_9MYCO</name>
<dbReference type="PROSITE" id="PS00041">
    <property type="entry name" value="HTH_ARAC_FAMILY_1"/>
    <property type="match status" value="1"/>
</dbReference>
<dbReference type="InterPro" id="IPR009057">
    <property type="entry name" value="Homeodomain-like_sf"/>
</dbReference>
<dbReference type="EMBL" id="AP022574">
    <property type="protein sequence ID" value="BBX69581.1"/>
    <property type="molecule type" value="Genomic_DNA"/>
</dbReference>
<evidence type="ECO:0000256" key="3">
    <source>
        <dbReference type="ARBA" id="ARBA00023163"/>
    </source>
</evidence>
<dbReference type="KEGG" id="mpsc:MPSYJ_30420"/>
<dbReference type="PANTHER" id="PTHR46796:SF2">
    <property type="entry name" value="TRANSCRIPTIONAL REGULATORY PROTEIN"/>
    <property type="match status" value="1"/>
</dbReference>
<accession>A0A7I7MBB9</accession>
<dbReference type="InterPro" id="IPR018062">
    <property type="entry name" value="HTH_AraC-typ_CS"/>
</dbReference>
<dbReference type="SUPFAM" id="SSF46689">
    <property type="entry name" value="Homeodomain-like"/>
    <property type="match status" value="2"/>
</dbReference>
<evidence type="ECO:0000313" key="7">
    <source>
        <dbReference type="Proteomes" id="UP000466514"/>
    </source>
</evidence>
<feature type="region of interest" description="Disordered" evidence="4">
    <location>
        <begin position="134"/>
        <end position="159"/>
    </location>
</feature>
<evidence type="ECO:0000256" key="2">
    <source>
        <dbReference type="ARBA" id="ARBA00023125"/>
    </source>
</evidence>
<gene>
    <name evidence="6" type="ORF">MPSYJ_30420</name>
</gene>
<keyword evidence="2" id="KW-0238">DNA-binding</keyword>
<dbReference type="AlphaFoldDB" id="A0A7I7MBB9"/>
<feature type="compositionally biased region" description="Basic and acidic residues" evidence="4">
    <location>
        <begin position="134"/>
        <end position="144"/>
    </location>
</feature>
<feature type="domain" description="HTH araC/xylS-type" evidence="5">
    <location>
        <begin position="15"/>
        <end position="113"/>
    </location>
</feature>
<dbReference type="PROSITE" id="PS01124">
    <property type="entry name" value="HTH_ARAC_FAMILY_2"/>
    <property type="match status" value="1"/>
</dbReference>
<dbReference type="InterPro" id="IPR050204">
    <property type="entry name" value="AraC_XylS_family_regulators"/>
</dbReference>
<keyword evidence="1" id="KW-0805">Transcription regulation</keyword>
<dbReference type="Gene3D" id="1.10.10.60">
    <property type="entry name" value="Homeodomain-like"/>
    <property type="match status" value="2"/>
</dbReference>
<organism evidence="6 7">
    <name type="scientific">Mycolicibacterium psychrotolerans</name>
    <dbReference type="NCBI Taxonomy" id="216929"/>
    <lineage>
        <taxon>Bacteria</taxon>
        <taxon>Bacillati</taxon>
        <taxon>Actinomycetota</taxon>
        <taxon>Actinomycetes</taxon>
        <taxon>Mycobacteriales</taxon>
        <taxon>Mycobacteriaceae</taxon>
        <taxon>Mycolicibacterium</taxon>
    </lineage>
</organism>
<protein>
    <submittedName>
        <fullName evidence="6">Transcriptional regulator</fullName>
    </submittedName>
</protein>
<dbReference type="Proteomes" id="UP000466514">
    <property type="component" value="Chromosome"/>
</dbReference>
<proteinExistence type="predicted"/>
<evidence type="ECO:0000256" key="4">
    <source>
        <dbReference type="SAM" id="MobiDB-lite"/>
    </source>
</evidence>